<sequence>MLFLSANSIAQIDQHTLRFSVSGSYTEENSNDGFLKNKTYTSSENAQLGVSADYYFLKGFFAGVGLYYINESSRSTHKLLVNDYYIESLTDVGTIGYVPTLRLGTSKHLGHRFYGHLLLNAQYYSIENTTYTAVMEGKTLLPDYMNIANLEQAPHFIEQTPTISSSAMGAMFEPAVSYYFTKSLSCTIGLGGVAYTKTKGSEEGIFHLNFNPSHWSLGIDWTL</sequence>
<protein>
    <recommendedName>
        <fullName evidence="3">Outer membrane protein beta-barrel domain-containing protein</fullName>
    </recommendedName>
</protein>
<proteinExistence type="predicted"/>
<evidence type="ECO:0000313" key="2">
    <source>
        <dbReference type="Proteomes" id="UP001500298"/>
    </source>
</evidence>
<accession>A0ABP9D4T8</accession>
<dbReference type="Proteomes" id="UP001500298">
    <property type="component" value="Unassembled WGS sequence"/>
</dbReference>
<gene>
    <name evidence="1" type="ORF">GCM10023331_13660</name>
</gene>
<name>A0ABP9D4T8_9BACT</name>
<organism evidence="1 2">
    <name type="scientific">Algivirga pacifica</name>
    <dbReference type="NCBI Taxonomy" id="1162670"/>
    <lineage>
        <taxon>Bacteria</taxon>
        <taxon>Pseudomonadati</taxon>
        <taxon>Bacteroidota</taxon>
        <taxon>Cytophagia</taxon>
        <taxon>Cytophagales</taxon>
        <taxon>Flammeovirgaceae</taxon>
        <taxon>Algivirga</taxon>
    </lineage>
</organism>
<comment type="caution">
    <text evidence="1">The sequence shown here is derived from an EMBL/GenBank/DDBJ whole genome shotgun (WGS) entry which is preliminary data.</text>
</comment>
<evidence type="ECO:0008006" key="3">
    <source>
        <dbReference type="Google" id="ProtNLM"/>
    </source>
</evidence>
<keyword evidence="2" id="KW-1185">Reference proteome</keyword>
<reference evidence="2" key="1">
    <citation type="journal article" date="2019" name="Int. J. Syst. Evol. Microbiol.">
        <title>The Global Catalogue of Microorganisms (GCM) 10K type strain sequencing project: providing services to taxonomists for standard genome sequencing and annotation.</title>
        <authorList>
            <consortium name="The Broad Institute Genomics Platform"/>
            <consortium name="The Broad Institute Genome Sequencing Center for Infectious Disease"/>
            <person name="Wu L."/>
            <person name="Ma J."/>
        </authorList>
    </citation>
    <scope>NUCLEOTIDE SEQUENCE [LARGE SCALE GENOMIC DNA]</scope>
    <source>
        <strain evidence="2">JCM 18326</strain>
    </source>
</reference>
<evidence type="ECO:0000313" key="1">
    <source>
        <dbReference type="EMBL" id="GAA4829659.1"/>
    </source>
</evidence>
<dbReference type="EMBL" id="BAABJX010000021">
    <property type="protein sequence ID" value="GAA4829659.1"/>
    <property type="molecule type" value="Genomic_DNA"/>
</dbReference>